<gene>
    <name evidence="1" type="ORF">G7024_00330</name>
</gene>
<dbReference type="Proteomes" id="UP001138621">
    <property type="component" value="Unassembled WGS sequence"/>
</dbReference>
<dbReference type="RefSeq" id="WP_181119297.1">
    <property type="nucleotide sequence ID" value="NZ_JAAMRD010000001.1"/>
</dbReference>
<name>A0AA40RNE9_STUST</name>
<proteinExistence type="predicted"/>
<organism evidence="1 2">
    <name type="scientific">Stutzerimonas stutzeri</name>
    <name type="common">Pseudomonas stutzeri</name>
    <dbReference type="NCBI Taxonomy" id="316"/>
    <lineage>
        <taxon>Bacteria</taxon>
        <taxon>Pseudomonadati</taxon>
        <taxon>Pseudomonadota</taxon>
        <taxon>Gammaproteobacteria</taxon>
        <taxon>Pseudomonadales</taxon>
        <taxon>Pseudomonadaceae</taxon>
        <taxon>Stutzerimonas</taxon>
    </lineage>
</organism>
<comment type="caution">
    <text evidence="1">The sequence shown here is derived from an EMBL/GenBank/DDBJ whole genome shotgun (WGS) entry which is preliminary data.</text>
</comment>
<reference evidence="1" key="1">
    <citation type="submission" date="2020-02" db="EMBL/GenBank/DDBJ databases">
        <title>Synteny-based analysis reveals conserved mechanism for high triclosan tolerance in Pseudomonas, as well as instances of horizontal transfer.</title>
        <authorList>
            <person name="Mcfarland A.G."/>
            <person name="Bertucci H.K."/>
            <person name="Litmann E."/>
            <person name="Shen J."/>
            <person name="Huttenhower C."/>
            <person name="Hartmann E.M."/>
        </authorList>
    </citation>
    <scope>NUCLEOTIDE SEQUENCE</scope>
    <source>
        <strain evidence="1">109A1</strain>
    </source>
</reference>
<sequence>MLIDGQLIAVPEARQRKAREQLDLPSDFALVEATRVLQHDTGNGVVQIPLPPGLFVVAFENLTGQRRYGVVMMEEVQ</sequence>
<dbReference type="EMBL" id="JAAMRD010000001">
    <property type="protein sequence ID" value="MBA1302839.1"/>
    <property type="molecule type" value="Genomic_DNA"/>
</dbReference>
<accession>A0AA40RNE9</accession>
<dbReference type="AlphaFoldDB" id="A0AA40RNE9"/>
<protein>
    <submittedName>
        <fullName evidence="1">Uncharacterized protein</fullName>
    </submittedName>
</protein>
<evidence type="ECO:0000313" key="2">
    <source>
        <dbReference type="Proteomes" id="UP001138621"/>
    </source>
</evidence>
<evidence type="ECO:0000313" key="1">
    <source>
        <dbReference type="EMBL" id="MBA1302839.1"/>
    </source>
</evidence>